<reference evidence="2" key="1">
    <citation type="journal article" date="2019" name="Int. J. Syst. Evol. Microbiol.">
        <title>The Global Catalogue of Microorganisms (GCM) 10K type strain sequencing project: providing services to taxonomists for standard genome sequencing and annotation.</title>
        <authorList>
            <consortium name="The Broad Institute Genomics Platform"/>
            <consortium name="The Broad Institute Genome Sequencing Center for Infectious Disease"/>
            <person name="Wu L."/>
            <person name="Ma J."/>
        </authorList>
    </citation>
    <scope>NUCLEOTIDE SEQUENCE [LARGE SCALE GENOMIC DNA]</scope>
    <source>
        <strain evidence="2">CGMCC 4.7192</strain>
    </source>
</reference>
<dbReference type="InterPro" id="IPR036388">
    <property type="entry name" value="WH-like_DNA-bd_sf"/>
</dbReference>
<dbReference type="Gene3D" id="3.40.50.10070">
    <property type="entry name" value="TolB, N-terminal domain"/>
    <property type="match status" value="1"/>
</dbReference>
<protein>
    <recommendedName>
        <fullName evidence="3">Transcriptional regulator</fullName>
    </recommendedName>
</protein>
<organism evidence="1 2">
    <name type="scientific">Kiloniella antarctica</name>
    <dbReference type="NCBI Taxonomy" id="1550907"/>
    <lineage>
        <taxon>Bacteria</taxon>
        <taxon>Pseudomonadati</taxon>
        <taxon>Pseudomonadota</taxon>
        <taxon>Alphaproteobacteria</taxon>
        <taxon>Rhodospirillales</taxon>
        <taxon>Kiloniellaceae</taxon>
        <taxon>Kiloniella</taxon>
    </lineage>
</organism>
<gene>
    <name evidence="1" type="ORF">ACFSKO_09850</name>
</gene>
<proteinExistence type="predicted"/>
<dbReference type="Gene3D" id="1.25.40.10">
    <property type="entry name" value="Tetratricopeptide repeat domain"/>
    <property type="match status" value="1"/>
</dbReference>
<dbReference type="PANTHER" id="PTHR12558">
    <property type="entry name" value="CELL DIVISION CYCLE 16,23,27"/>
    <property type="match status" value="1"/>
</dbReference>
<dbReference type="RefSeq" id="WP_380250988.1">
    <property type="nucleotide sequence ID" value="NZ_JBHUII010000004.1"/>
</dbReference>
<dbReference type="InterPro" id="IPR011990">
    <property type="entry name" value="TPR-like_helical_dom_sf"/>
</dbReference>
<dbReference type="PANTHER" id="PTHR12558:SF13">
    <property type="entry name" value="CELL DIVISION CYCLE PROTEIN 27 HOMOLOG"/>
    <property type="match status" value="1"/>
</dbReference>
<comment type="caution">
    <text evidence="1">The sequence shown here is derived from an EMBL/GenBank/DDBJ whole genome shotgun (WGS) entry which is preliminary data.</text>
</comment>
<evidence type="ECO:0000313" key="2">
    <source>
        <dbReference type="Proteomes" id="UP001597294"/>
    </source>
</evidence>
<dbReference type="Proteomes" id="UP001597294">
    <property type="component" value="Unassembled WGS sequence"/>
</dbReference>
<accession>A0ABW5BKB5</accession>
<evidence type="ECO:0000313" key="1">
    <source>
        <dbReference type="EMBL" id="MFD2205916.1"/>
    </source>
</evidence>
<evidence type="ECO:0008006" key="3">
    <source>
        <dbReference type="Google" id="ProtNLM"/>
    </source>
</evidence>
<dbReference type="Gene3D" id="1.10.10.10">
    <property type="entry name" value="Winged helix-like DNA-binding domain superfamily/Winged helix DNA-binding domain"/>
    <property type="match status" value="1"/>
</dbReference>
<sequence>MQNYPNNKKLKLRLFGTFSAEWSGGSKLDIRSTKLRALMALLATAPNMKRTRSWLQDKLWSLSGQELGRASLRRGLSDLKRAIGSDFELLFDISHDDVALNSDVIEFVGAPSEGEFLEGINIPETGFTNWINDQRLKPPQLSSELEYFMPSESSGILPAVAVLPFLQSFNLEGDNILGDMLAEEVSRALSKSQLIDVISHLSSRNLNMRLLNLADVRRALNVEYVIHGSYRQDGERFHLDADFLDAESGRIIWSRQFSARMSDFLNGGQEIVADISRQIGQSILSTSIELATSKPLPEVASHALLVSGVSLMHRLKLASFARARPLIEEIIRKSPKHASLYAWLGKWYVLSVQQGWSHDIEKDCQIASDCTARALDLDPENSFSLAVDGLVQNNLLKEFNTALQRFDRAVDLNPNDALAWLLKGTLHAFVDEGEKAVSYTERARILSPLDPYKYYFESLSATALIANKQFAEGLLLVESSLRENKSHTSSLRAKIVALQGLGRNQEANDTAIKLLNLEPNLTITGYLEKHPAAGFKTGQEWAYALKEAGIPET</sequence>
<name>A0ABW5BKB5_9PROT</name>
<dbReference type="SUPFAM" id="SSF48452">
    <property type="entry name" value="TPR-like"/>
    <property type="match status" value="1"/>
</dbReference>
<dbReference type="EMBL" id="JBHUII010000004">
    <property type="protein sequence ID" value="MFD2205916.1"/>
    <property type="molecule type" value="Genomic_DNA"/>
</dbReference>
<keyword evidence="2" id="KW-1185">Reference proteome</keyword>
<dbReference type="InterPro" id="IPR016032">
    <property type="entry name" value="Sig_transdc_resp-reg_C-effctor"/>
</dbReference>
<dbReference type="SUPFAM" id="SSF46894">
    <property type="entry name" value="C-terminal effector domain of the bipartite response regulators"/>
    <property type="match status" value="1"/>
</dbReference>